<dbReference type="RefSeq" id="WP_042533943.1">
    <property type="nucleotide sequence ID" value="NZ_CAXOIH010000002.1"/>
</dbReference>
<dbReference type="CDD" id="cd00586">
    <property type="entry name" value="4HBT"/>
    <property type="match status" value="1"/>
</dbReference>
<keyword evidence="2" id="KW-1185">Reference proteome</keyword>
<name>A0A0A1MKG0_9BACI</name>
<sequence length="157" mass="18027">MTESKQVWKGNVLRAWVDYNGHLNDAYYALIFSYSLDAFMDVIGLDEEGRKASAYTIFTLEAHIKYVKEAHENEELLTKVTVLNRDAKRVHLWFEMKNKENDTVATSEQMVMGIDQSSGRPAPFPESVDVRINQFPRLAKENWPAGANTLMGIREKK</sequence>
<gene>
    <name evidence="1" type="primary">lcdH_2</name>
    <name evidence="1" type="ORF">BN997_03510</name>
</gene>
<dbReference type="AlphaFoldDB" id="A0A0A1MKG0"/>
<evidence type="ECO:0000313" key="1">
    <source>
        <dbReference type="EMBL" id="CEI83593.1"/>
    </source>
</evidence>
<dbReference type="STRING" id="545501.BN997_03510"/>
<dbReference type="Gene3D" id="3.10.129.10">
    <property type="entry name" value="Hotdog Thioesterase"/>
    <property type="match status" value="1"/>
</dbReference>
<dbReference type="SUPFAM" id="SSF54637">
    <property type="entry name" value="Thioesterase/thiol ester dehydrase-isomerase"/>
    <property type="match status" value="1"/>
</dbReference>
<dbReference type="InterPro" id="IPR029069">
    <property type="entry name" value="HotDog_dom_sf"/>
</dbReference>
<evidence type="ECO:0000313" key="2">
    <source>
        <dbReference type="Proteomes" id="UP000040453"/>
    </source>
</evidence>
<dbReference type="Pfam" id="PF13279">
    <property type="entry name" value="4HBT_2"/>
    <property type="match status" value="1"/>
</dbReference>
<reference evidence="1 2" key="1">
    <citation type="submission" date="2014-11" db="EMBL/GenBank/DDBJ databases">
        <authorList>
            <person name="Urmite Genomes Urmite Genomes"/>
        </authorList>
    </citation>
    <scope>NUCLEOTIDE SEQUENCE [LARGE SCALE GENOMIC DNA]</scope>
    <source>
        <strain evidence="1 2">Oc5</strain>
    </source>
</reference>
<protein>
    <submittedName>
        <fullName evidence="1">L-carnitine dehydrogenase</fullName>
    </submittedName>
</protein>
<dbReference type="Proteomes" id="UP000040453">
    <property type="component" value="Unassembled WGS sequence"/>
</dbReference>
<dbReference type="OrthoDB" id="6117985at2"/>
<accession>A0A0A1MKG0</accession>
<organism evidence="1 2">
    <name type="scientific">Oceanobacillus oncorhynchi</name>
    <dbReference type="NCBI Taxonomy" id="545501"/>
    <lineage>
        <taxon>Bacteria</taxon>
        <taxon>Bacillati</taxon>
        <taxon>Bacillota</taxon>
        <taxon>Bacilli</taxon>
        <taxon>Bacillales</taxon>
        <taxon>Bacillaceae</taxon>
        <taxon>Oceanobacillus</taxon>
    </lineage>
</organism>
<dbReference type="EMBL" id="CDGG01000001">
    <property type="protein sequence ID" value="CEI83593.1"/>
    <property type="molecule type" value="Genomic_DNA"/>
</dbReference>
<proteinExistence type="predicted"/>